<evidence type="ECO:0000313" key="1">
    <source>
        <dbReference type="EMBL" id="MPL98392.1"/>
    </source>
</evidence>
<accession>A0A644W726</accession>
<dbReference type="EMBL" id="VSSQ01000606">
    <property type="protein sequence ID" value="MPL98392.1"/>
    <property type="molecule type" value="Genomic_DNA"/>
</dbReference>
<dbReference type="Gene3D" id="3.90.79.10">
    <property type="entry name" value="Nucleoside Triphosphate Pyrophosphohydrolase"/>
    <property type="match status" value="1"/>
</dbReference>
<dbReference type="SUPFAM" id="SSF55811">
    <property type="entry name" value="Nudix"/>
    <property type="match status" value="1"/>
</dbReference>
<proteinExistence type="predicted"/>
<dbReference type="AlphaFoldDB" id="A0A644W726"/>
<dbReference type="InterPro" id="IPR015797">
    <property type="entry name" value="NUDIX_hydrolase-like_dom_sf"/>
</dbReference>
<name>A0A644W726_9ZZZZ</name>
<organism evidence="1">
    <name type="scientific">bioreactor metagenome</name>
    <dbReference type="NCBI Taxonomy" id="1076179"/>
    <lineage>
        <taxon>unclassified sequences</taxon>
        <taxon>metagenomes</taxon>
        <taxon>ecological metagenomes</taxon>
    </lineage>
</organism>
<sequence>MSKVTSCSIVIKDDFKNVFIVKKKVKKNEQEFWYNVGKKLKGRESEEKCVSRAIKEDLKSIVFNVEKIANILNEENKEIYAVYQGELKTQVTYGNDIIEGAWVSLEELDNFNLAPGEKDKILMYYNK</sequence>
<gene>
    <name evidence="1" type="ORF">SDC9_44597</name>
</gene>
<protein>
    <submittedName>
        <fullName evidence="1">Uncharacterized protein</fullName>
    </submittedName>
</protein>
<comment type="caution">
    <text evidence="1">The sequence shown here is derived from an EMBL/GenBank/DDBJ whole genome shotgun (WGS) entry which is preliminary data.</text>
</comment>
<reference evidence="1" key="1">
    <citation type="submission" date="2019-08" db="EMBL/GenBank/DDBJ databases">
        <authorList>
            <person name="Kucharzyk K."/>
            <person name="Murdoch R.W."/>
            <person name="Higgins S."/>
            <person name="Loffler F."/>
        </authorList>
    </citation>
    <scope>NUCLEOTIDE SEQUENCE</scope>
</reference>